<sequence length="196" mass="21647">MKKTRKLLLILSVATLIFTFNPNSTSACSCAEPRPVEEALEERTAVFSGKVKDIYIANKGLTLSSVDPVMVTLDVYEVWKGDVPQTVIIETVRFTASCGYDFSVGEEYIVFAYGEPDALKTGLCERTKPLDAASEELAVLGEGKRPEPLDIDSNNSMERSAIQETENRAFIRSGQYITTAILVLSILVIRRIGYKP</sequence>
<organism evidence="2 3">
    <name type="scientific">Caldalkalibacillus horti</name>
    <dbReference type="NCBI Taxonomy" id="77523"/>
    <lineage>
        <taxon>Bacteria</taxon>
        <taxon>Bacillati</taxon>
        <taxon>Bacillota</taxon>
        <taxon>Bacilli</taxon>
        <taxon>Bacillales</taxon>
        <taxon>Bacillaceae</taxon>
        <taxon>Caldalkalibacillus</taxon>
    </lineage>
</organism>
<evidence type="ECO:0000256" key="1">
    <source>
        <dbReference type="SAM" id="SignalP"/>
    </source>
</evidence>
<dbReference type="SUPFAM" id="SSF50242">
    <property type="entry name" value="TIMP-like"/>
    <property type="match status" value="1"/>
</dbReference>
<keyword evidence="1" id="KW-0732">Signal</keyword>
<reference evidence="2 3" key="1">
    <citation type="submission" date="2023-07" db="EMBL/GenBank/DDBJ databases">
        <title>Genomic Encyclopedia of Type Strains, Phase IV (KMG-IV): sequencing the most valuable type-strain genomes for metagenomic binning, comparative biology and taxonomic classification.</title>
        <authorList>
            <person name="Goeker M."/>
        </authorList>
    </citation>
    <scope>NUCLEOTIDE SEQUENCE [LARGE SCALE GENOMIC DNA]</scope>
    <source>
        <strain evidence="2 3">DSM 12751</strain>
    </source>
</reference>
<keyword evidence="3" id="KW-1185">Reference proteome</keyword>
<proteinExistence type="predicted"/>
<dbReference type="InterPro" id="IPR008993">
    <property type="entry name" value="TIMP-like_OB-fold"/>
</dbReference>
<feature type="signal peptide" evidence="1">
    <location>
        <begin position="1"/>
        <end position="26"/>
    </location>
</feature>
<comment type="caution">
    <text evidence="2">The sequence shown here is derived from an EMBL/GenBank/DDBJ whole genome shotgun (WGS) entry which is preliminary data.</text>
</comment>
<evidence type="ECO:0008006" key="4">
    <source>
        <dbReference type="Google" id="ProtNLM"/>
    </source>
</evidence>
<name>A0ABT9VW86_9BACI</name>
<dbReference type="RefSeq" id="WP_307392116.1">
    <property type="nucleotide sequence ID" value="NZ_BAAADK010000045.1"/>
</dbReference>
<dbReference type="PROSITE" id="PS51257">
    <property type="entry name" value="PROKAR_LIPOPROTEIN"/>
    <property type="match status" value="1"/>
</dbReference>
<dbReference type="Gene3D" id="2.40.50.120">
    <property type="match status" value="1"/>
</dbReference>
<dbReference type="Proteomes" id="UP001235840">
    <property type="component" value="Unassembled WGS sequence"/>
</dbReference>
<gene>
    <name evidence="2" type="ORF">J2S11_001161</name>
</gene>
<evidence type="ECO:0000313" key="2">
    <source>
        <dbReference type="EMBL" id="MDQ0165261.1"/>
    </source>
</evidence>
<feature type="chain" id="PRO_5046352556" description="Tissue inhibitor of metalloproteinase" evidence="1">
    <location>
        <begin position="27"/>
        <end position="196"/>
    </location>
</feature>
<accession>A0ABT9VW86</accession>
<evidence type="ECO:0000313" key="3">
    <source>
        <dbReference type="Proteomes" id="UP001235840"/>
    </source>
</evidence>
<dbReference type="EMBL" id="JAUSTY010000004">
    <property type="protein sequence ID" value="MDQ0165261.1"/>
    <property type="molecule type" value="Genomic_DNA"/>
</dbReference>
<protein>
    <recommendedName>
        <fullName evidence="4">Tissue inhibitor of metalloproteinase</fullName>
    </recommendedName>
</protein>